<dbReference type="Gene3D" id="3.50.80.10">
    <property type="entry name" value="D-tyrosyl-tRNA(Tyr) deacylase"/>
    <property type="match status" value="1"/>
</dbReference>
<evidence type="ECO:0000256" key="6">
    <source>
        <dbReference type="SAM" id="MobiDB-lite"/>
    </source>
</evidence>
<evidence type="ECO:0000256" key="3">
    <source>
        <dbReference type="ARBA" id="ARBA00047676"/>
    </source>
</evidence>
<dbReference type="InterPro" id="IPR003732">
    <property type="entry name" value="Daa-tRNA_deacyls_DTD"/>
</dbReference>
<dbReference type="OMA" id="KAACACH"/>
<dbReference type="SUPFAM" id="SSF69500">
    <property type="entry name" value="DTD-like"/>
    <property type="match status" value="1"/>
</dbReference>
<evidence type="ECO:0000313" key="7">
    <source>
        <dbReference type="EMBL" id="RZC50870.1"/>
    </source>
</evidence>
<feature type="region of interest" description="Disordered" evidence="6">
    <location>
        <begin position="795"/>
        <end position="814"/>
    </location>
</feature>
<dbReference type="PANTHER" id="PTHR36720">
    <property type="entry name" value="TAF RNA POLYMERASE I SUBUNIT A"/>
    <property type="match status" value="1"/>
</dbReference>
<sequence length="814" mass="91763">MAVLKVIKSEVPEIQIEKSMAALKICKSEVVETMDEKSLVIHDNDGNITTNSDQKPNITTYSDEEDDTTTDKPAKKAVKPRKNAGSPRNVRPVHIRRLTRILKKLIRFHKWIEASGVLSVLMQGTEHERSPKENRIKYWAALELAHKGDVELREFRVKGLYDVWTKKNGKMKHWAPKEKYLFQIQYFLYRITVLAHGHIEVETKKDIIAEAEKKKDILGEAELTITYLVNDKGFEGEPIANIVVGLIYYELWYMSSTLKEMKLRKFDTYERSAVSEISGINSYNEFEDLDGQNSVNVGNAESTVQRDSHTSIVDKKKHHMDIDVIPLREETKNLSQEQGLDDEESSGVICSKEMPFQHPGGNTSIFYSRGLQTSLLPLRLPSPSENVEEDIDSHRARVNGNYGKAVNHLRRALYSASPVWASLLPLVQLLLLGDQVEAALEELENISQRSNAELPFRLKANLLEGFNGTNALVLSTCYEDILIWDSTSISAVTNLISLYKNGDYSLERLVEMISLHLDNTSGSCNVWEELALCFLKASQIEDVLESTNSSSEGSRTMNLGISSTVGKFITVGTSRKLWKLRRNWWADRHFVITDFPLEMQAGDWNLLAFKAAGASHLYGPEFDYVKNVSLAQRIKTKHSGPSISRRRNWQIRSMRAVVQRVASASVEVEGKIVSEIGPGLLVLVGVHESDLQSDADYICRKVLNMRVFTNDKTGKAWDQNVMQKNYGVLLVSQFTLYGMLKGNKPDFHVAMPPLSAKPFYASLVDKFRDSYNPNSVKDGVFGAMMKVNLVNDGPVTMQLDSPQTSKNTSETTEG</sequence>
<evidence type="ECO:0000256" key="4">
    <source>
        <dbReference type="ARBA" id="ARBA00048018"/>
    </source>
</evidence>
<dbReference type="PANTHER" id="PTHR36720:SF1">
    <property type="entry name" value="TAF RNA POLYMERASE I SUBUNIT A"/>
    <property type="match status" value="1"/>
</dbReference>
<dbReference type="STRING" id="3469.A0A4Y7ISU5"/>
<evidence type="ECO:0000256" key="1">
    <source>
        <dbReference type="ARBA" id="ARBA00009673"/>
    </source>
</evidence>
<name>A0A4Y7ISU5_PAPSO</name>
<dbReference type="EC" id="3.1.1.96" evidence="2 5"/>
<keyword evidence="5" id="KW-0694">RNA-binding</keyword>
<dbReference type="InterPro" id="IPR039495">
    <property type="entry name" value="TAF1A"/>
</dbReference>
<reference evidence="7 8" key="1">
    <citation type="journal article" date="2018" name="Science">
        <title>The opium poppy genome and morphinan production.</title>
        <authorList>
            <person name="Guo L."/>
            <person name="Winzer T."/>
            <person name="Yang X."/>
            <person name="Li Y."/>
            <person name="Ning Z."/>
            <person name="He Z."/>
            <person name="Teodor R."/>
            <person name="Lu Y."/>
            <person name="Bowser T.A."/>
            <person name="Graham I.A."/>
            <person name="Ye K."/>
        </authorList>
    </citation>
    <scope>NUCLEOTIDE SEQUENCE [LARGE SCALE GENOMIC DNA]</scope>
    <source>
        <strain evidence="8">cv. HN1</strain>
        <tissue evidence="7">Leaves</tissue>
    </source>
</reference>
<evidence type="ECO:0000256" key="2">
    <source>
        <dbReference type="ARBA" id="ARBA00013056"/>
    </source>
</evidence>
<dbReference type="GO" id="GO:0005737">
    <property type="term" value="C:cytoplasm"/>
    <property type="evidence" value="ECO:0007669"/>
    <property type="project" value="UniProtKB-SubCell"/>
</dbReference>
<dbReference type="CDD" id="cd00563">
    <property type="entry name" value="Dtyr_deacylase"/>
    <property type="match status" value="1"/>
</dbReference>
<gene>
    <name evidence="7" type="ORF">C5167_019296</name>
</gene>
<dbReference type="Gramene" id="RZC50870">
    <property type="protein sequence ID" value="RZC50870"/>
    <property type="gene ID" value="C5167_019296"/>
</dbReference>
<keyword evidence="5" id="KW-0820">tRNA-binding</keyword>
<keyword evidence="5" id="KW-0378">Hydrolase</keyword>
<dbReference type="HAMAP" id="MF_00518">
    <property type="entry name" value="Deacylase_Dtd"/>
    <property type="match status" value="1"/>
</dbReference>
<dbReference type="EMBL" id="CM010716">
    <property type="protein sequence ID" value="RZC50870.1"/>
    <property type="molecule type" value="Genomic_DNA"/>
</dbReference>
<comment type="catalytic activity">
    <reaction evidence="4">
        <text>a D-aminoacyl-tRNA + H2O = a tRNA + a D-alpha-amino acid + H(+)</text>
        <dbReference type="Rhea" id="RHEA:13953"/>
        <dbReference type="Rhea" id="RHEA-COMP:10123"/>
        <dbReference type="Rhea" id="RHEA-COMP:10124"/>
        <dbReference type="ChEBI" id="CHEBI:15377"/>
        <dbReference type="ChEBI" id="CHEBI:15378"/>
        <dbReference type="ChEBI" id="CHEBI:59871"/>
        <dbReference type="ChEBI" id="CHEBI:78442"/>
        <dbReference type="ChEBI" id="CHEBI:79333"/>
        <dbReference type="EC" id="3.1.1.96"/>
    </reaction>
</comment>
<dbReference type="GO" id="GO:0106026">
    <property type="term" value="F:Gly-tRNA(Ala) deacylase activity"/>
    <property type="evidence" value="ECO:0007669"/>
    <property type="project" value="RHEA"/>
</dbReference>
<dbReference type="GO" id="GO:0051499">
    <property type="term" value="F:D-aminoacyl-tRNA deacylase activity"/>
    <property type="evidence" value="ECO:0007669"/>
    <property type="project" value="UniProtKB-EC"/>
</dbReference>
<protein>
    <recommendedName>
        <fullName evidence="2 5">D-aminoacyl-tRNA deacylase</fullName>
        <ecNumber evidence="2 5">3.1.1.96</ecNumber>
    </recommendedName>
</protein>
<comment type="catalytic activity">
    <reaction evidence="3">
        <text>glycyl-tRNA(Ala) + H2O = tRNA(Ala) + glycine + H(+)</text>
        <dbReference type="Rhea" id="RHEA:53744"/>
        <dbReference type="Rhea" id="RHEA-COMP:9657"/>
        <dbReference type="Rhea" id="RHEA-COMP:13640"/>
        <dbReference type="ChEBI" id="CHEBI:15377"/>
        <dbReference type="ChEBI" id="CHEBI:15378"/>
        <dbReference type="ChEBI" id="CHEBI:57305"/>
        <dbReference type="ChEBI" id="CHEBI:78442"/>
        <dbReference type="ChEBI" id="CHEBI:78522"/>
        <dbReference type="EC" id="3.1.1.96"/>
    </reaction>
</comment>
<proteinExistence type="inferred from homology"/>
<dbReference type="InterPro" id="IPR023509">
    <property type="entry name" value="DTD-like_sf"/>
</dbReference>
<evidence type="ECO:0000313" key="8">
    <source>
        <dbReference type="Proteomes" id="UP000316621"/>
    </source>
</evidence>
<dbReference type="GO" id="GO:0000120">
    <property type="term" value="C:RNA polymerase I transcription regulator complex"/>
    <property type="evidence" value="ECO:0007669"/>
    <property type="project" value="InterPro"/>
</dbReference>
<dbReference type="Pfam" id="PF14929">
    <property type="entry name" value="TAF1_subA"/>
    <property type="match status" value="1"/>
</dbReference>
<dbReference type="NCBIfam" id="TIGR00256">
    <property type="entry name" value="D-aminoacyl-tRNA deacylase"/>
    <property type="match status" value="1"/>
</dbReference>
<dbReference type="GO" id="GO:0000049">
    <property type="term" value="F:tRNA binding"/>
    <property type="evidence" value="ECO:0007669"/>
    <property type="project" value="UniProtKB-KW"/>
</dbReference>
<feature type="region of interest" description="Disordered" evidence="6">
    <location>
        <begin position="43"/>
        <end position="89"/>
    </location>
</feature>
<dbReference type="FunFam" id="3.50.80.10:FF:000001">
    <property type="entry name" value="D-aminoacyl-tRNA deacylase"/>
    <property type="match status" value="1"/>
</dbReference>
<dbReference type="GO" id="GO:0006360">
    <property type="term" value="P:transcription by RNA polymerase I"/>
    <property type="evidence" value="ECO:0007669"/>
    <property type="project" value="InterPro"/>
</dbReference>
<keyword evidence="8" id="KW-1185">Reference proteome</keyword>
<dbReference type="Pfam" id="PF02580">
    <property type="entry name" value="Tyr_Deacylase"/>
    <property type="match status" value="1"/>
</dbReference>
<feature type="compositionally biased region" description="Polar residues" evidence="6">
    <location>
        <begin position="46"/>
        <end position="58"/>
    </location>
</feature>
<evidence type="ECO:0000256" key="5">
    <source>
        <dbReference type="RuleBase" id="RU003470"/>
    </source>
</evidence>
<dbReference type="Proteomes" id="UP000316621">
    <property type="component" value="Chromosome 2"/>
</dbReference>
<organism evidence="7 8">
    <name type="scientific">Papaver somniferum</name>
    <name type="common">Opium poppy</name>
    <dbReference type="NCBI Taxonomy" id="3469"/>
    <lineage>
        <taxon>Eukaryota</taxon>
        <taxon>Viridiplantae</taxon>
        <taxon>Streptophyta</taxon>
        <taxon>Embryophyta</taxon>
        <taxon>Tracheophyta</taxon>
        <taxon>Spermatophyta</taxon>
        <taxon>Magnoliopsida</taxon>
        <taxon>Ranunculales</taxon>
        <taxon>Papaveraceae</taxon>
        <taxon>Papaveroideae</taxon>
        <taxon>Papaver</taxon>
    </lineage>
</organism>
<keyword evidence="5" id="KW-0963">Cytoplasm</keyword>
<comment type="subcellular location">
    <subcellularLocation>
        <location evidence="5">Cytoplasm</location>
    </subcellularLocation>
</comment>
<accession>A0A4Y7ISU5</accession>
<dbReference type="AlphaFoldDB" id="A0A4Y7ISU5"/>
<comment type="similarity">
    <text evidence="1 5">Belongs to the DTD family.</text>
</comment>
<feature type="compositionally biased region" description="Polar residues" evidence="6">
    <location>
        <begin position="798"/>
        <end position="814"/>
    </location>
</feature>